<proteinExistence type="predicted"/>
<dbReference type="EMBL" id="BJLJ01000025">
    <property type="protein sequence ID" value="GEA69657.1"/>
    <property type="molecule type" value="Genomic_DNA"/>
</dbReference>
<organism evidence="1 2">
    <name type="scientific">Acinetobacter pittii</name>
    <name type="common">Acinetobacter genomosp. 3</name>
    <dbReference type="NCBI Taxonomy" id="48296"/>
    <lineage>
        <taxon>Bacteria</taxon>
        <taxon>Pseudomonadati</taxon>
        <taxon>Pseudomonadota</taxon>
        <taxon>Gammaproteobacteria</taxon>
        <taxon>Moraxellales</taxon>
        <taxon>Moraxellaceae</taxon>
        <taxon>Acinetobacter</taxon>
        <taxon>Acinetobacter calcoaceticus/baumannii complex</taxon>
    </lineage>
</organism>
<sequence>MSYHVHPMLLVYGLDKHLEVHHPEMVIYDYLNNSMVPRLQIRNNGSKNEIAVI</sequence>
<reference evidence="1 2" key="1">
    <citation type="submission" date="2019-06" db="EMBL/GenBank/DDBJ databases">
        <title>Whole genome shotgun sequence of Acinetobacter pittii NBRC 110514.</title>
        <authorList>
            <person name="Hosoyama A."/>
            <person name="Uohara A."/>
            <person name="Ohji S."/>
            <person name="Ichikawa N."/>
        </authorList>
    </citation>
    <scope>NUCLEOTIDE SEQUENCE [LARGE SCALE GENOMIC DNA]</scope>
    <source>
        <strain evidence="1 2">NBRC 110514</strain>
    </source>
</reference>
<evidence type="ECO:0000313" key="2">
    <source>
        <dbReference type="Proteomes" id="UP000317717"/>
    </source>
</evidence>
<dbReference type="Proteomes" id="UP000317717">
    <property type="component" value="Unassembled WGS sequence"/>
</dbReference>
<protein>
    <submittedName>
        <fullName evidence="1">Uncharacterized protein</fullName>
    </submittedName>
</protein>
<dbReference type="AlphaFoldDB" id="A0A4Y3JDD9"/>
<accession>A0A4Y3JDD9</accession>
<gene>
    <name evidence="1" type="ORF">PA3_38150</name>
</gene>
<comment type="caution">
    <text evidence="1">The sequence shown here is derived from an EMBL/GenBank/DDBJ whole genome shotgun (WGS) entry which is preliminary data.</text>
</comment>
<evidence type="ECO:0000313" key="1">
    <source>
        <dbReference type="EMBL" id="GEA69657.1"/>
    </source>
</evidence>
<name>A0A4Y3JDD9_ACIPI</name>